<dbReference type="OrthoDB" id="1204at2759"/>
<dbReference type="GO" id="GO:0000329">
    <property type="term" value="C:fungal-type vacuole membrane"/>
    <property type="evidence" value="ECO:0007669"/>
    <property type="project" value="TreeGrafter"/>
</dbReference>
<feature type="transmembrane region" description="Helical" evidence="2">
    <location>
        <begin position="636"/>
        <end position="662"/>
    </location>
</feature>
<evidence type="ECO:0000313" key="4">
    <source>
        <dbReference type="Proteomes" id="UP000223968"/>
    </source>
</evidence>
<proteinExistence type="predicted"/>
<feature type="compositionally biased region" description="Polar residues" evidence="1">
    <location>
        <begin position="44"/>
        <end position="61"/>
    </location>
</feature>
<comment type="caution">
    <text evidence="3">The sequence shown here is derived from an EMBL/GenBank/DDBJ whole genome shotgun (WGS) entry which is preliminary data.</text>
</comment>
<dbReference type="Pfam" id="PF12751">
    <property type="entry name" value="Vac7"/>
    <property type="match status" value="1"/>
</dbReference>
<feature type="region of interest" description="Disordered" evidence="1">
    <location>
        <begin position="871"/>
        <end position="915"/>
    </location>
</feature>
<organism evidence="3 4">
    <name type="scientific">Helicocarpus griseus UAMH5409</name>
    <dbReference type="NCBI Taxonomy" id="1447875"/>
    <lineage>
        <taxon>Eukaryota</taxon>
        <taxon>Fungi</taxon>
        <taxon>Dikarya</taxon>
        <taxon>Ascomycota</taxon>
        <taxon>Pezizomycotina</taxon>
        <taxon>Eurotiomycetes</taxon>
        <taxon>Eurotiomycetidae</taxon>
        <taxon>Onygenales</taxon>
        <taxon>Ajellomycetaceae</taxon>
        <taxon>Helicocarpus</taxon>
    </lineage>
</organism>
<feature type="region of interest" description="Disordered" evidence="1">
    <location>
        <begin position="808"/>
        <end position="836"/>
    </location>
</feature>
<dbReference type="PANTHER" id="PTHR28258">
    <property type="entry name" value="VACUOLAR SEGREGATION PROTEIN 7"/>
    <property type="match status" value="1"/>
</dbReference>
<protein>
    <recommendedName>
        <fullName evidence="5">Phospholipid metabolism enzyme regulator</fullName>
    </recommendedName>
</protein>
<feature type="compositionally biased region" description="Low complexity" evidence="1">
    <location>
        <begin position="95"/>
        <end position="106"/>
    </location>
</feature>
<reference evidence="3 4" key="1">
    <citation type="submission" date="2017-10" db="EMBL/GenBank/DDBJ databases">
        <title>Comparative genomics in systemic dimorphic fungi from Ajellomycetaceae.</title>
        <authorList>
            <person name="Munoz J.F."/>
            <person name="Mcewen J.G."/>
            <person name="Clay O.K."/>
            <person name="Cuomo C.A."/>
        </authorList>
    </citation>
    <scope>NUCLEOTIDE SEQUENCE [LARGE SCALE GENOMIC DNA]</scope>
    <source>
        <strain evidence="3 4">UAMH5409</strain>
    </source>
</reference>
<feature type="region of interest" description="Disordered" evidence="1">
    <location>
        <begin position="759"/>
        <end position="780"/>
    </location>
</feature>
<dbReference type="GO" id="GO:0000011">
    <property type="term" value="P:vacuole inheritance"/>
    <property type="evidence" value="ECO:0007669"/>
    <property type="project" value="TreeGrafter"/>
</dbReference>
<feature type="region of interest" description="Disordered" evidence="1">
    <location>
        <begin position="1"/>
        <end position="319"/>
    </location>
</feature>
<dbReference type="EMBL" id="PDNB01000115">
    <property type="protein sequence ID" value="PGH06675.1"/>
    <property type="molecule type" value="Genomic_DNA"/>
</dbReference>
<feature type="compositionally biased region" description="Polar residues" evidence="1">
    <location>
        <begin position="77"/>
        <end position="87"/>
    </location>
</feature>
<feature type="compositionally biased region" description="Basic residues" evidence="1">
    <location>
        <begin position="520"/>
        <end position="530"/>
    </location>
</feature>
<feature type="compositionally biased region" description="Acidic residues" evidence="1">
    <location>
        <begin position="426"/>
        <end position="437"/>
    </location>
</feature>
<dbReference type="Proteomes" id="UP000223968">
    <property type="component" value="Unassembled WGS sequence"/>
</dbReference>
<name>A0A2B7XCJ4_9EURO</name>
<dbReference type="GO" id="GO:1903778">
    <property type="term" value="P:protein localization to vacuolar membrane"/>
    <property type="evidence" value="ECO:0007669"/>
    <property type="project" value="TreeGrafter"/>
</dbReference>
<keyword evidence="2" id="KW-0812">Transmembrane</keyword>
<gene>
    <name evidence="3" type="ORF">AJ79_06459</name>
</gene>
<evidence type="ECO:0000256" key="1">
    <source>
        <dbReference type="SAM" id="MobiDB-lite"/>
    </source>
</evidence>
<dbReference type="GO" id="GO:0010513">
    <property type="term" value="P:positive regulation of phosphatidylinositol biosynthetic process"/>
    <property type="evidence" value="ECO:0007669"/>
    <property type="project" value="TreeGrafter"/>
</dbReference>
<accession>A0A2B7XCJ4</accession>
<feature type="compositionally biased region" description="Polar residues" evidence="1">
    <location>
        <begin position="213"/>
        <end position="223"/>
    </location>
</feature>
<dbReference type="STRING" id="1447875.A0A2B7XCJ4"/>
<sequence length="915" mass="97930">MVSSSNNPSLSNNNNMPADDKSALTHGGGTSTARTGSGPGIQGPSRSDSLASPAAIQTQFVGMSYHNRHPSAGRSAPVSSTNSSRETSPIRPPLRSINSAAASRSASRSRKNSQDLSPTRGPGSPLNPHAPAPSPTALRRNLSNVNKPQFPPPSVEPSSDLPRPSKSNNMPPRFGDSSPQWPISPRLKSPPPPVLSSRNNLSSKRSDHDINMANISSKRNPVSTVDAEQCPNAPEEEADDRYNRQNTRASLNRGGSGNGSTLETVQEAGAPTTSPVIRPREENTAESGPPVIPKSGVESGSDSGGNKSKPRVASANAKPGDIIAKRSFTSLSAARGKLGDAPGRNMIIEAETVSSVPQVSLGGGAGERGVSGRTDAGGSVRLKASDETIRPKKEKKKPVRKQTTLPAGTVSSKADIFEAKVASAVDEADSSDSEETFVYESNPPDSHPARQHRYHSRTPSTTSMTSQADQYGGRSRLGLRDQGVTGKRSMKFTNTAYGTLDGDGDQSSGRGSGRANGHIHTTRHPHIGRHGRNGYPSVLDQSPFLVSQSPKSSRHNLSNGSRQNYRAPHAYRMTGSPKKNGDTYGYDFDGEGADDERTPLVGSVRVPRSRHGRRPNSASLRQMEYMEQRQRGCFSRYGFCILLVVFLFILIGGATTVVVGLMKPLTGVYVEKIQNVLASEQEIMFGLQVQAVNPNLMTLTINDMDVNIFAKSRFVGSESLWRDSHPPPDLLPRIKDSRIRARLANAVKQGAASINDTSLVSSLQPPARTTDGIDEGTDPIFDDPTGDPQTMLLGRIFHFDSPLTFEASPWKHEPSSSVGEVRLAKPGNKTEEGGTARWERVLQHPFELIVRGVVKYQLPLTSHMRSASISSKVTVVPDDDSGGGDHSGEDGAPKPPTTPGNDRNSTVIVRIPRPP</sequence>
<feature type="region of interest" description="Disordered" evidence="1">
    <location>
        <begin position="422"/>
        <end position="530"/>
    </location>
</feature>
<evidence type="ECO:0008006" key="5">
    <source>
        <dbReference type="Google" id="ProtNLM"/>
    </source>
</evidence>
<feature type="region of interest" description="Disordered" evidence="1">
    <location>
        <begin position="358"/>
        <end position="409"/>
    </location>
</feature>
<dbReference type="AlphaFoldDB" id="A0A2B7XCJ4"/>
<keyword evidence="2" id="KW-1133">Transmembrane helix</keyword>
<dbReference type="PANTHER" id="PTHR28258:SF1">
    <property type="entry name" value="VACUOLAR SEGREGATION PROTEIN 7"/>
    <property type="match status" value="1"/>
</dbReference>
<evidence type="ECO:0000256" key="2">
    <source>
        <dbReference type="SAM" id="Phobius"/>
    </source>
</evidence>
<feature type="compositionally biased region" description="Polar residues" evidence="1">
    <location>
        <begin position="457"/>
        <end position="469"/>
    </location>
</feature>
<dbReference type="GO" id="GO:0070772">
    <property type="term" value="C:PAS complex"/>
    <property type="evidence" value="ECO:0007669"/>
    <property type="project" value="TreeGrafter"/>
</dbReference>
<dbReference type="InterPro" id="IPR024260">
    <property type="entry name" value="Vac7"/>
</dbReference>
<keyword evidence="4" id="KW-1185">Reference proteome</keyword>
<feature type="compositionally biased region" description="Low complexity" evidence="1">
    <location>
        <begin position="1"/>
        <end position="15"/>
    </location>
</feature>
<evidence type="ECO:0000313" key="3">
    <source>
        <dbReference type="EMBL" id="PGH06675.1"/>
    </source>
</evidence>
<keyword evidence="2" id="KW-0472">Membrane</keyword>